<dbReference type="Proteomes" id="UP000190648">
    <property type="component" value="Unassembled WGS sequence"/>
</dbReference>
<reference evidence="2 3" key="1">
    <citation type="submission" date="2016-02" db="EMBL/GenBank/DDBJ databases">
        <title>Band-tailed pigeon sequencing and assembly.</title>
        <authorList>
            <person name="Soares A.E."/>
            <person name="Novak B.J."/>
            <person name="Rice E.S."/>
            <person name="O'Connell B."/>
            <person name="Chang D."/>
            <person name="Weber S."/>
            <person name="Shapiro B."/>
        </authorList>
    </citation>
    <scope>NUCLEOTIDE SEQUENCE [LARGE SCALE GENOMIC DNA]</scope>
    <source>
        <strain evidence="2">BTP2013</strain>
        <tissue evidence="2">Blood</tissue>
    </source>
</reference>
<keyword evidence="3" id="KW-1185">Reference proteome</keyword>
<feature type="region of interest" description="Disordered" evidence="1">
    <location>
        <begin position="1"/>
        <end position="45"/>
    </location>
</feature>
<evidence type="ECO:0000256" key="1">
    <source>
        <dbReference type="SAM" id="MobiDB-lite"/>
    </source>
</evidence>
<sequence length="94" mass="10595">MLLGQHPHSLSPSEYPHAAYPQTIDVNQRNSDSMPTGGDVHWHEDEDGKRRVFFRAADVPWGGDSSPEAQVSLPTQLECILTLNSRKARLRQCR</sequence>
<dbReference type="EMBL" id="LSYS01007350">
    <property type="protein sequence ID" value="OPJ71751.1"/>
    <property type="molecule type" value="Genomic_DNA"/>
</dbReference>
<gene>
    <name evidence="2" type="ORF">AV530_020031</name>
</gene>
<comment type="caution">
    <text evidence="2">The sequence shown here is derived from an EMBL/GenBank/DDBJ whole genome shotgun (WGS) entry which is preliminary data.</text>
</comment>
<organism evidence="2 3">
    <name type="scientific">Patagioenas fasciata monilis</name>
    <dbReference type="NCBI Taxonomy" id="372326"/>
    <lineage>
        <taxon>Eukaryota</taxon>
        <taxon>Metazoa</taxon>
        <taxon>Chordata</taxon>
        <taxon>Craniata</taxon>
        <taxon>Vertebrata</taxon>
        <taxon>Euteleostomi</taxon>
        <taxon>Archelosauria</taxon>
        <taxon>Archosauria</taxon>
        <taxon>Dinosauria</taxon>
        <taxon>Saurischia</taxon>
        <taxon>Theropoda</taxon>
        <taxon>Coelurosauria</taxon>
        <taxon>Aves</taxon>
        <taxon>Neognathae</taxon>
        <taxon>Neoaves</taxon>
        <taxon>Columbimorphae</taxon>
        <taxon>Columbiformes</taxon>
        <taxon>Columbidae</taxon>
        <taxon>Patagioenas</taxon>
    </lineage>
</organism>
<dbReference type="AlphaFoldDB" id="A0A1V4JHT1"/>
<protein>
    <submittedName>
        <fullName evidence="2">Uncharacterized protein</fullName>
    </submittedName>
</protein>
<proteinExistence type="predicted"/>
<feature type="compositionally biased region" description="Polar residues" evidence="1">
    <location>
        <begin position="24"/>
        <end position="34"/>
    </location>
</feature>
<evidence type="ECO:0000313" key="3">
    <source>
        <dbReference type="Proteomes" id="UP000190648"/>
    </source>
</evidence>
<evidence type="ECO:0000313" key="2">
    <source>
        <dbReference type="EMBL" id="OPJ71751.1"/>
    </source>
</evidence>
<accession>A0A1V4JHT1</accession>
<name>A0A1V4JHT1_PATFA</name>